<evidence type="ECO:0000256" key="6">
    <source>
        <dbReference type="ARBA" id="ARBA00022960"/>
    </source>
</evidence>
<dbReference type="GO" id="GO:0009252">
    <property type="term" value="P:peptidoglycan biosynthetic process"/>
    <property type="evidence" value="ECO:0007669"/>
    <property type="project" value="UniProtKB-KW"/>
</dbReference>
<dbReference type="GO" id="GO:0005737">
    <property type="term" value="C:cytoplasm"/>
    <property type="evidence" value="ECO:0007669"/>
    <property type="project" value="UniProtKB-SubCell"/>
</dbReference>
<dbReference type="EMBL" id="UINC01008277">
    <property type="protein sequence ID" value="SVA37283.1"/>
    <property type="molecule type" value="Genomic_DNA"/>
</dbReference>
<name>A0A381VD21_9ZZZZ</name>
<accession>A0A381VD21</accession>
<dbReference type="GO" id="GO:0008760">
    <property type="term" value="F:UDP-N-acetylglucosamine 1-carboxyvinyltransferase activity"/>
    <property type="evidence" value="ECO:0007669"/>
    <property type="project" value="UniProtKB-EC"/>
</dbReference>
<evidence type="ECO:0000256" key="7">
    <source>
        <dbReference type="ARBA" id="ARBA00022984"/>
    </source>
</evidence>
<dbReference type="PANTHER" id="PTHR43783:SF1">
    <property type="entry name" value="UDP-N-ACETYLGLUCOSAMINE 1-CARBOXYVINYLTRANSFERASE"/>
    <property type="match status" value="1"/>
</dbReference>
<sequence>MDRIIITGKANLFGSISVKGSKNAALPILVSSLLSKEDLELYNVPEFEDIRNMKKILMQYGILMKENSTQLTINAKDITNQVADYDIVRKLRASILILGPLLSRFKKARISLPGGCAIGTRPIDIHLDGLSKLGAIISIENGFVNAEVAGSLIGNYITLSFPSVGATENILMASIFAKGKTIIDNAAKEPEIIDLANCLKSMGAKIVGEGTHQIVIEGITKLQKAKHIILSDRIVAGTYIIAAVMLNKKFEVNNLVSSHLTALIKLLRKMGANLEVNKDSVIIAPSLKLHGIKIETSPYPGLPTDLQAQLMALMSVADGNSQIKETIFENRFMHVSELNRLGADIKVKKETAFIKGNRKFKGAQVMASDLRASVSLVLAGLCAEGNTIINRVYHLDRGYEKIEETLGKCGPIIKRQKN</sequence>
<evidence type="ECO:0000256" key="4">
    <source>
        <dbReference type="ARBA" id="ARBA00022618"/>
    </source>
</evidence>
<evidence type="ECO:0000256" key="12">
    <source>
        <dbReference type="ARBA" id="ARBA00039754"/>
    </source>
</evidence>
<evidence type="ECO:0000256" key="9">
    <source>
        <dbReference type="ARBA" id="ARBA00023316"/>
    </source>
</evidence>
<dbReference type="FunFam" id="3.65.10.10:FF:000001">
    <property type="entry name" value="UDP-N-acetylglucosamine 1-carboxyvinyltransferase"/>
    <property type="match status" value="1"/>
</dbReference>
<keyword evidence="3" id="KW-0963">Cytoplasm</keyword>
<evidence type="ECO:0000256" key="14">
    <source>
        <dbReference type="ARBA" id="ARBA00042842"/>
    </source>
</evidence>
<dbReference type="NCBIfam" id="TIGR01072">
    <property type="entry name" value="murA"/>
    <property type="match status" value="1"/>
</dbReference>
<dbReference type="PANTHER" id="PTHR43783">
    <property type="entry name" value="UDP-N-ACETYLGLUCOSAMINE 1-CARBOXYVINYLTRANSFERASE"/>
    <property type="match status" value="1"/>
</dbReference>
<evidence type="ECO:0000256" key="3">
    <source>
        <dbReference type="ARBA" id="ARBA00022490"/>
    </source>
</evidence>
<evidence type="ECO:0000259" key="16">
    <source>
        <dbReference type="Pfam" id="PF00275"/>
    </source>
</evidence>
<evidence type="ECO:0000256" key="10">
    <source>
        <dbReference type="ARBA" id="ARBA00038367"/>
    </source>
</evidence>
<dbReference type="Pfam" id="PF00275">
    <property type="entry name" value="EPSP_synthase"/>
    <property type="match status" value="1"/>
</dbReference>
<dbReference type="SUPFAM" id="SSF55205">
    <property type="entry name" value="EPT/RTPC-like"/>
    <property type="match status" value="1"/>
</dbReference>
<evidence type="ECO:0000256" key="5">
    <source>
        <dbReference type="ARBA" id="ARBA00022679"/>
    </source>
</evidence>
<dbReference type="InterPro" id="IPR050068">
    <property type="entry name" value="MurA_subfamily"/>
</dbReference>
<keyword evidence="9" id="KW-0961">Cell wall biogenesis/degradation</keyword>
<feature type="domain" description="Enolpyruvate transferase" evidence="16">
    <location>
        <begin position="7"/>
        <end position="406"/>
    </location>
</feature>
<comment type="catalytic activity">
    <reaction evidence="15">
        <text>phosphoenolpyruvate + UDP-N-acetyl-alpha-D-glucosamine = UDP-N-acetyl-3-O-(1-carboxyvinyl)-alpha-D-glucosamine + phosphate</text>
        <dbReference type="Rhea" id="RHEA:18681"/>
        <dbReference type="ChEBI" id="CHEBI:43474"/>
        <dbReference type="ChEBI" id="CHEBI:57705"/>
        <dbReference type="ChEBI" id="CHEBI:58702"/>
        <dbReference type="ChEBI" id="CHEBI:68483"/>
        <dbReference type="EC" id="2.5.1.7"/>
    </reaction>
</comment>
<evidence type="ECO:0000256" key="2">
    <source>
        <dbReference type="ARBA" id="ARBA00004752"/>
    </source>
</evidence>
<dbReference type="EC" id="2.5.1.7" evidence="11"/>
<reference evidence="17" key="1">
    <citation type="submission" date="2018-05" db="EMBL/GenBank/DDBJ databases">
        <authorList>
            <person name="Lanie J.A."/>
            <person name="Ng W.-L."/>
            <person name="Kazmierczak K.M."/>
            <person name="Andrzejewski T.M."/>
            <person name="Davidsen T.M."/>
            <person name="Wayne K.J."/>
            <person name="Tettelin H."/>
            <person name="Glass J.I."/>
            <person name="Rusch D."/>
            <person name="Podicherti R."/>
            <person name="Tsui H.-C.T."/>
            <person name="Winkler M.E."/>
        </authorList>
    </citation>
    <scope>NUCLEOTIDE SEQUENCE</scope>
</reference>
<proteinExistence type="inferred from homology"/>
<evidence type="ECO:0000256" key="15">
    <source>
        <dbReference type="ARBA" id="ARBA00047527"/>
    </source>
</evidence>
<comment type="similarity">
    <text evidence="10">Belongs to the EPSP synthase family. MurA subfamily.</text>
</comment>
<dbReference type="GO" id="GO:0008360">
    <property type="term" value="P:regulation of cell shape"/>
    <property type="evidence" value="ECO:0007669"/>
    <property type="project" value="UniProtKB-KW"/>
</dbReference>
<dbReference type="CDD" id="cd01555">
    <property type="entry name" value="UdpNAET"/>
    <property type="match status" value="1"/>
</dbReference>
<dbReference type="AlphaFoldDB" id="A0A381VD21"/>
<comment type="subcellular location">
    <subcellularLocation>
        <location evidence="1">Cytoplasm</location>
    </subcellularLocation>
</comment>
<keyword evidence="8" id="KW-0131">Cell cycle</keyword>
<protein>
    <recommendedName>
        <fullName evidence="12">UDP-N-acetylglucosamine 1-carboxyvinyltransferase</fullName>
        <ecNumber evidence="11">2.5.1.7</ecNumber>
    </recommendedName>
    <alternativeName>
        <fullName evidence="13">Enoylpyruvate transferase</fullName>
    </alternativeName>
    <alternativeName>
        <fullName evidence="14">UDP-N-acetylglucosamine enolpyruvyl transferase</fullName>
    </alternativeName>
</protein>
<evidence type="ECO:0000256" key="13">
    <source>
        <dbReference type="ARBA" id="ARBA00042443"/>
    </source>
</evidence>
<dbReference type="Gene3D" id="3.65.10.10">
    <property type="entry name" value="Enolpyruvate transferase domain"/>
    <property type="match status" value="2"/>
</dbReference>
<keyword evidence="6" id="KW-0133">Cell shape</keyword>
<dbReference type="HAMAP" id="MF_00111">
    <property type="entry name" value="MurA"/>
    <property type="match status" value="1"/>
</dbReference>
<evidence type="ECO:0000313" key="17">
    <source>
        <dbReference type="EMBL" id="SVA37283.1"/>
    </source>
</evidence>
<dbReference type="InterPro" id="IPR001986">
    <property type="entry name" value="Enolpyruvate_Tfrase_dom"/>
</dbReference>
<evidence type="ECO:0000256" key="11">
    <source>
        <dbReference type="ARBA" id="ARBA00039108"/>
    </source>
</evidence>
<organism evidence="17">
    <name type="scientific">marine metagenome</name>
    <dbReference type="NCBI Taxonomy" id="408172"/>
    <lineage>
        <taxon>unclassified sequences</taxon>
        <taxon>metagenomes</taxon>
        <taxon>ecological metagenomes</taxon>
    </lineage>
</organism>
<dbReference type="InterPro" id="IPR036968">
    <property type="entry name" value="Enolpyruvate_Tfrase_sf"/>
</dbReference>
<keyword evidence="5" id="KW-0808">Transferase</keyword>
<keyword evidence="7" id="KW-0573">Peptidoglycan synthesis</keyword>
<dbReference type="NCBIfam" id="NF006873">
    <property type="entry name" value="PRK09369.1"/>
    <property type="match status" value="1"/>
</dbReference>
<evidence type="ECO:0000256" key="1">
    <source>
        <dbReference type="ARBA" id="ARBA00004496"/>
    </source>
</evidence>
<gene>
    <name evidence="17" type="ORF">METZ01_LOCUS90137</name>
</gene>
<dbReference type="GO" id="GO:0019277">
    <property type="term" value="P:UDP-N-acetylgalactosamine biosynthetic process"/>
    <property type="evidence" value="ECO:0007669"/>
    <property type="project" value="InterPro"/>
</dbReference>
<dbReference type="InterPro" id="IPR013792">
    <property type="entry name" value="RNA3'P_cycl/enolpyr_Trfase_a/b"/>
</dbReference>
<keyword evidence="4" id="KW-0132">Cell division</keyword>
<comment type="pathway">
    <text evidence="2">Cell wall biogenesis; peptidoglycan biosynthesis.</text>
</comment>
<dbReference type="GO" id="GO:0051301">
    <property type="term" value="P:cell division"/>
    <property type="evidence" value="ECO:0007669"/>
    <property type="project" value="UniProtKB-KW"/>
</dbReference>
<evidence type="ECO:0000256" key="8">
    <source>
        <dbReference type="ARBA" id="ARBA00023306"/>
    </source>
</evidence>
<dbReference type="GO" id="GO:0071555">
    <property type="term" value="P:cell wall organization"/>
    <property type="evidence" value="ECO:0007669"/>
    <property type="project" value="UniProtKB-KW"/>
</dbReference>
<dbReference type="InterPro" id="IPR005750">
    <property type="entry name" value="UDP_GlcNAc_COvinyl_MurA"/>
</dbReference>